<proteinExistence type="inferred from homology"/>
<protein>
    <recommendedName>
        <fullName evidence="5">NAD(P)-binding protein</fullName>
    </recommendedName>
</protein>
<organism evidence="3 4">
    <name type="scientific">Orbilia javanica</name>
    <dbReference type="NCBI Taxonomy" id="47235"/>
    <lineage>
        <taxon>Eukaryota</taxon>
        <taxon>Fungi</taxon>
        <taxon>Dikarya</taxon>
        <taxon>Ascomycota</taxon>
        <taxon>Pezizomycotina</taxon>
        <taxon>Orbiliomycetes</taxon>
        <taxon>Orbiliales</taxon>
        <taxon>Orbiliaceae</taxon>
        <taxon>Orbilia</taxon>
    </lineage>
</organism>
<dbReference type="EMBL" id="JAVHNR010000001">
    <property type="protein sequence ID" value="KAK6355956.1"/>
    <property type="molecule type" value="Genomic_DNA"/>
</dbReference>
<dbReference type="PANTHER" id="PTHR24320">
    <property type="entry name" value="RETINOL DEHYDROGENASE"/>
    <property type="match status" value="1"/>
</dbReference>
<dbReference type="AlphaFoldDB" id="A0AAN8MZ64"/>
<evidence type="ECO:0000256" key="1">
    <source>
        <dbReference type="ARBA" id="ARBA00006484"/>
    </source>
</evidence>
<dbReference type="InterPro" id="IPR036291">
    <property type="entry name" value="NAD(P)-bd_dom_sf"/>
</dbReference>
<dbReference type="InterPro" id="IPR002347">
    <property type="entry name" value="SDR_fam"/>
</dbReference>
<comment type="similarity">
    <text evidence="1">Belongs to the short-chain dehydrogenases/reductases (SDR) family.</text>
</comment>
<sequence length="318" mass="34800">MNIPLGTSFLRTAGIRGINPSKHDMSGLSVLVTGGEAGLGREITRLYLILGADHVYITVRDIEKGEEAISSLMRDKAVLQRKPRGKVHIYGIDFGQMSSVKSFCEKFCSEVTVLHIAVLNAEANLTGLRRTFDILEGNLHVNLVANAILSAYLVPLLKANSPSKRVMTEGAPEMPTKGSLFETLPCHLTWLSSKVHSKSKIARGKSILHTSTSVFDAFLTRWTFIDELYLTSKFVATAYALELARRVGDEGLVVNAACPGQIKGENAQIFPIYLRHIPAAWKFFNEREAPQGAIAVVQATLCGPKGNGTFWSNGKICR</sequence>
<keyword evidence="2" id="KW-0560">Oxidoreductase</keyword>
<accession>A0AAN8MZ64</accession>
<comment type="caution">
    <text evidence="3">The sequence shown here is derived from an EMBL/GenBank/DDBJ whole genome shotgun (WGS) entry which is preliminary data.</text>
</comment>
<reference evidence="3 4" key="1">
    <citation type="submission" date="2019-10" db="EMBL/GenBank/DDBJ databases">
        <authorList>
            <person name="Palmer J.M."/>
        </authorList>
    </citation>
    <scope>NUCLEOTIDE SEQUENCE [LARGE SCALE GENOMIC DNA]</scope>
    <source>
        <strain evidence="3 4">TWF718</strain>
    </source>
</reference>
<dbReference type="PRINTS" id="PR00081">
    <property type="entry name" value="GDHRDH"/>
</dbReference>
<dbReference type="Proteomes" id="UP001313282">
    <property type="component" value="Unassembled WGS sequence"/>
</dbReference>
<evidence type="ECO:0008006" key="5">
    <source>
        <dbReference type="Google" id="ProtNLM"/>
    </source>
</evidence>
<dbReference type="PANTHER" id="PTHR24320:SF152">
    <property type="entry name" value="SHORT-CHAIN DEHYDROGENASE_REDUCTASE FAMILY PROTEIN"/>
    <property type="match status" value="1"/>
</dbReference>
<dbReference type="Gene3D" id="3.40.50.720">
    <property type="entry name" value="NAD(P)-binding Rossmann-like Domain"/>
    <property type="match status" value="1"/>
</dbReference>
<gene>
    <name evidence="3" type="ORF">TWF718_000332</name>
</gene>
<dbReference type="SUPFAM" id="SSF51735">
    <property type="entry name" value="NAD(P)-binding Rossmann-fold domains"/>
    <property type="match status" value="1"/>
</dbReference>
<dbReference type="GO" id="GO:0016491">
    <property type="term" value="F:oxidoreductase activity"/>
    <property type="evidence" value="ECO:0007669"/>
    <property type="project" value="UniProtKB-KW"/>
</dbReference>
<keyword evidence="4" id="KW-1185">Reference proteome</keyword>
<evidence type="ECO:0000313" key="3">
    <source>
        <dbReference type="EMBL" id="KAK6355956.1"/>
    </source>
</evidence>
<evidence type="ECO:0000256" key="2">
    <source>
        <dbReference type="ARBA" id="ARBA00023002"/>
    </source>
</evidence>
<name>A0AAN8MZ64_9PEZI</name>
<evidence type="ECO:0000313" key="4">
    <source>
        <dbReference type="Proteomes" id="UP001313282"/>
    </source>
</evidence>
<dbReference type="Pfam" id="PF00106">
    <property type="entry name" value="adh_short"/>
    <property type="match status" value="1"/>
</dbReference>